<name>A0A9W7EL75_9STRA</name>
<dbReference type="EMBL" id="BRXY01000254">
    <property type="protein sequence ID" value="GMH81088.1"/>
    <property type="molecule type" value="Genomic_DNA"/>
</dbReference>
<feature type="transmembrane region" description="Helical" evidence="1">
    <location>
        <begin position="65"/>
        <end position="84"/>
    </location>
</feature>
<dbReference type="Proteomes" id="UP001165085">
    <property type="component" value="Unassembled WGS sequence"/>
</dbReference>
<feature type="transmembrane region" description="Helical" evidence="1">
    <location>
        <begin position="96"/>
        <end position="118"/>
    </location>
</feature>
<keyword evidence="1" id="KW-0472">Membrane</keyword>
<keyword evidence="1" id="KW-0812">Transmembrane</keyword>
<dbReference type="AlphaFoldDB" id="A0A9W7EL75"/>
<evidence type="ECO:0000313" key="2">
    <source>
        <dbReference type="EMBL" id="GMH81088.1"/>
    </source>
</evidence>
<protein>
    <submittedName>
        <fullName evidence="2">Uncharacterized protein</fullName>
    </submittedName>
</protein>
<sequence length="193" mass="20373">MPSPSSPTVAIFPFALFSAGAIASIVAAISITTGPCIKDYDNSLNTSCPANAPQDLSTLYVTGPVNYLAAFFNGLAAFTALFVLAKTRGKGSSQCFSGFAIIFAFAGMVILCLNWSYWTDAMCSAAEFSAQTLGHDYCALAHKASTCSVVSFVCALLGSCTWCNVTIRDEQEQKSANPNQQLYSPLSAGHNFV</sequence>
<gene>
    <name evidence="2" type="ORF">TrST_g8664</name>
</gene>
<organism evidence="2 3">
    <name type="scientific">Triparma strigata</name>
    <dbReference type="NCBI Taxonomy" id="1606541"/>
    <lineage>
        <taxon>Eukaryota</taxon>
        <taxon>Sar</taxon>
        <taxon>Stramenopiles</taxon>
        <taxon>Ochrophyta</taxon>
        <taxon>Bolidophyceae</taxon>
        <taxon>Parmales</taxon>
        <taxon>Triparmaceae</taxon>
        <taxon>Triparma</taxon>
    </lineage>
</organism>
<evidence type="ECO:0000313" key="3">
    <source>
        <dbReference type="Proteomes" id="UP001165085"/>
    </source>
</evidence>
<accession>A0A9W7EL75</accession>
<dbReference type="OrthoDB" id="10303449at2759"/>
<proteinExistence type="predicted"/>
<comment type="caution">
    <text evidence="2">The sequence shown here is derived from an EMBL/GenBank/DDBJ whole genome shotgun (WGS) entry which is preliminary data.</text>
</comment>
<evidence type="ECO:0000256" key="1">
    <source>
        <dbReference type="SAM" id="Phobius"/>
    </source>
</evidence>
<keyword evidence="1" id="KW-1133">Transmembrane helix</keyword>
<keyword evidence="3" id="KW-1185">Reference proteome</keyword>
<reference evidence="3" key="1">
    <citation type="journal article" date="2023" name="Commun. Biol.">
        <title>Genome analysis of Parmales, the sister group of diatoms, reveals the evolutionary specialization of diatoms from phago-mixotrophs to photoautotrophs.</title>
        <authorList>
            <person name="Ban H."/>
            <person name="Sato S."/>
            <person name="Yoshikawa S."/>
            <person name="Yamada K."/>
            <person name="Nakamura Y."/>
            <person name="Ichinomiya M."/>
            <person name="Sato N."/>
            <person name="Blanc-Mathieu R."/>
            <person name="Endo H."/>
            <person name="Kuwata A."/>
            <person name="Ogata H."/>
        </authorList>
    </citation>
    <scope>NUCLEOTIDE SEQUENCE [LARGE SCALE GENOMIC DNA]</scope>
    <source>
        <strain evidence="3">NIES 3701</strain>
    </source>
</reference>